<proteinExistence type="inferred from homology"/>
<accession>A0ABY8EJG9</accession>
<dbReference type="GO" id="GO:0004157">
    <property type="term" value="F:dihydropyrimidinase activity"/>
    <property type="evidence" value="ECO:0007669"/>
    <property type="project" value="UniProtKB-EC"/>
</dbReference>
<comment type="similarity">
    <text evidence="2">Belongs to the metallo-dependent hydrolases superfamily. Hydantoinase/dihydropyrimidinase family.</text>
</comment>
<dbReference type="SUPFAM" id="SSF51556">
    <property type="entry name" value="Metallo-dependent hydrolases"/>
    <property type="match status" value="1"/>
</dbReference>
<dbReference type="PANTHER" id="PTHR11647">
    <property type="entry name" value="HYDRANTOINASE/DIHYDROPYRIMIDINASE FAMILY MEMBER"/>
    <property type="match status" value="1"/>
</dbReference>
<dbReference type="InterPro" id="IPR050378">
    <property type="entry name" value="Metallo-dep_Hydrolases_sf"/>
</dbReference>
<sequence length="458" mass="51453">MGVVIKGGKIITDTDSYYANLRIENEKIVSIGSNLEIEGDEVVSAQGCYLLPGAIDPHTHFDLDVGSTVTADDFESGSKAALIGGTTTIIDFATQSKGETLKEGLNNWHKKADQKCYCDYGFHMAITDWNENVCSEMEEMKDLGVTSYKMYMAYKNVLQVNDLEILNALNKSKEIGALMCFHCENGDIIDFLINKAKNNNQVSPKYHPITRPSEAEAEAVYRLIKLAKIVDSPIYIVHLSTKRALEIVTTERKNGAEIYVETCPQYLLLNENCYEIDVEDEFEGAKYVMSPPLRKKEDQEYLWNGIKNNDVDTVATDHCSFNYKGQKELGRNDFSKIPNGSAGVEHRLSLMYTNGVLKERITLNEMVDVISSKPAKLFGLYPQKGTISVGSDADIVIFNPDYKGRINAKDQTQNVDYTPYEGFDQIGRVTDVFLRGNRVVKQSLICDKYPGGKYIYRK</sequence>
<gene>
    <name evidence="6" type="primary">hydA</name>
    <name evidence="6" type="ORF">P4S50_09385</name>
</gene>
<dbReference type="InterPro" id="IPR011059">
    <property type="entry name" value="Metal-dep_hydrolase_composite"/>
</dbReference>
<dbReference type="NCBIfam" id="TIGR02033">
    <property type="entry name" value="D-hydantoinase"/>
    <property type="match status" value="1"/>
</dbReference>
<dbReference type="RefSeq" id="WP_277734606.1">
    <property type="nucleotide sequence ID" value="NZ_CP120733.1"/>
</dbReference>
<evidence type="ECO:0000256" key="4">
    <source>
        <dbReference type="ARBA" id="ARBA00022801"/>
    </source>
</evidence>
<reference evidence="6 7" key="1">
    <citation type="submission" date="2023-03" db="EMBL/GenBank/DDBJ databases">
        <title>Complete genome sequence of Tepidibacter sp. SWIR-1, isolated from a deep-sea hydrothermal vent.</title>
        <authorList>
            <person name="Li X."/>
        </authorList>
    </citation>
    <scope>NUCLEOTIDE SEQUENCE [LARGE SCALE GENOMIC DNA]</scope>
    <source>
        <strain evidence="6 7">SWIR-1</strain>
    </source>
</reference>
<dbReference type="EC" id="3.5.2.2" evidence="6"/>
<organism evidence="6 7">
    <name type="scientific">Tepidibacter hydrothermalis</name>
    <dbReference type="NCBI Taxonomy" id="3036126"/>
    <lineage>
        <taxon>Bacteria</taxon>
        <taxon>Bacillati</taxon>
        <taxon>Bacillota</taxon>
        <taxon>Clostridia</taxon>
        <taxon>Peptostreptococcales</taxon>
        <taxon>Peptostreptococcaceae</taxon>
        <taxon>Tepidibacter</taxon>
    </lineage>
</organism>
<dbReference type="InterPro" id="IPR032466">
    <property type="entry name" value="Metal_Hydrolase"/>
</dbReference>
<protein>
    <submittedName>
        <fullName evidence="6">Dihydropyrimidinase</fullName>
        <ecNumber evidence="6">3.5.2.2</ecNumber>
    </submittedName>
</protein>
<name>A0ABY8EJG9_9FIRM</name>
<dbReference type="CDD" id="cd01314">
    <property type="entry name" value="D-HYD"/>
    <property type="match status" value="1"/>
</dbReference>
<keyword evidence="7" id="KW-1185">Reference proteome</keyword>
<dbReference type="Proteomes" id="UP001222800">
    <property type="component" value="Chromosome"/>
</dbReference>
<keyword evidence="3" id="KW-0479">Metal-binding</keyword>
<evidence type="ECO:0000313" key="6">
    <source>
        <dbReference type="EMBL" id="WFD12280.1"/>
    </source>
</evidence>
<evidence type="ECO:0000313" key="7">
    <source>
        <dbReference type="Proteomes" id="UP001222800"/>
    </source>
</evidence>
<dbReference type="Gene3D" id="3.20.20.140">
    <property type="entry name" value="Metal-dependent hydrolases"/>
    <property type="match status" value="1"/>
</dbReference>
<dbReference type="Gene3D" id="2.30.40.10">
    <property type="entry name" value="Urease, subunit C, domain 1"/>
    <property type="match status" value="1"/>
</dbReference>
<evidence type="ECO:0000256" key="3">
    <source>
        <dbReference type="ARBA" id="ARBA00022723"/>
    </source>
</evidence>
<dbReference type="PANTHER" id="PTHR11647:SF1">
    <property type="entry name" value="COLLAPSIN RESPONSE MEDIATOR PROTEIN"/>
    <property type="match status" value="1"/>
</dbReference>
<keyword evidence="4 6" id="KW-0378">Hydrolase</keyword>
<dbReference type="SUPFAM" id="SSF51338">
    <property type="entry name" value="Composite domain of metallo-dependent hydrolases"/>
    <property type="match status" value="2"/>
</dbReference>
<evidence type="ECO:0000256" key="2">
    <source>
        <dbReference type="ARBA" id="ARBA00008829"/>
    </source>
</evidence>
<comment type="cofactor">
    <cofactor evidence="1">
        <name>Zn(2+)</name>
        <dbReference type="ChEBI" id="CHEBI:29105"/>
    </cofactor>
</comment>
<dbReference type="Pfam" id="PF01979">
    <property type="entry name" value="Amidohydro_1"/>
    <property type="match status" value="1"/>
</dbReference>
<dbReference type="InterPro" id="IPR006680">
    <property type="entry name" value="Amidohydro-rel"/>
</dbReference>
<evidence type="ECO:0000256" key="1">
    <source>
        <dbReference type="ARBA" id="ARBA00001947"/>
    </source>
</evidence>
<dbReference type="EMBL" id="CP120733">
    <property type="protein sequence ID" value="WFD12280.1"/>
    <property type="molecule type" value="Genomic_DNA"/>
</dbReference>
<feature type="domain" description="Amidohydrolase-related" evidence="5">
    <location>
        <begin position="49"/>
        <end position="439"/>
    </location>
</feature>
<evidence type="ECO:0000259" key="5">
    <source>
        <dbReference type="Pfam" id="PF01979"/>
    </source>
</evidence>
<dbReference type="InterPro" id="IPR011778">
    <property type="entry name" value="Hydantoinase/dihydroPyrase"/>
</dbReference>